<keyword evidence="8" id="KW-1185">Reference proteome</keyword>
<evidence type="ECO:0000313" key="7">
    <source>
        <dbReference type="EMBL" id="ALO47838.1"/>
    </source>
</evidence>
<sequence>MKRIIKNIIFLSLITPVLTGCLEEVYPGQGLTQEQVRQTDNSVGALNSAIAGQFINMGNGNCAYGYAGICVNRDGMCAEIPVVDNLYDTNQDVGFDRNLGNNMYIATDWWQLYFDIVKKTNLTLGAVPTSGDIPQENLAYIGNALGYRAFAYYDMAFTYEFKKTGFAQLDDAAQSSQIYGLTVPIRTENTTEKEGTTDKRAPFYKMYRFIMTDLNRAEIYLQGYKRSGANEMDQATIFGIKARLWLQLGSRFEKHPEDLQTQVNHESDDELAMYDKLGITTANDCFKKAAEYARLAISQGYYPLDKSEWFNATTGFNTANHAWLLAVQINSNDMTASNWNWKNFVGYMSPENVFGVNNSTYKAIRMIDIRLYKTIEDGDWRKTTWIAPSDAGQVSAYTKYCTGYSSDDWAKFPAYTSFKFHPRNGERINYKVGAAVDIPLMRIEEMFLIEAEAKAHYLGLAAGKSALESFLNTYRFSDNSYQCKATTIDEFNDEILRQKRIEFWGEGIVYFDYKRLDKAVIRKYDGSNHTEGYQVNSKEGYVAPRLNVCISYYEMMQNPNIVDNPNPTGVR</sequence>
<dbReference type="Pfam" id="PF07980">
    <property type="entry name" value="SusD_RagB"/>
    <property type="match status" value="1"/>
</dbReference>
<dbReference type="InterPro" id="IPR011990">
    <property type="entry name" value="TPR-like_helical_dom_sf"/>
</dbReference>
<evidence type="ECO:0000256" key="4">
    <source>
        <dbReference type="ARBA" id="ARBA00023136"/>
    </source>
</evidence>
<dbReference type="eggNOG" id="ENOG5033SW2">
    <property type="taxonomic scope" value="Bacteria"/>
</dbReference>
<comment type="similarity">
    <text evidence="2">Belongs to the SusD family.</text>
</comment>
<dbReference type="EMBL" id="CP013195">
    <property type="protein sequence ID" value="ALO47838.1"/>
    <property type="molecule type" value="Genomic_DNA"/>
</dbReference>
<dbReference type="AlphaFoldDB" id="A0A0S2KIA3"/>
<dbReference type="PROSITE" id="PS51257">
    <property type="entry name" value="PROKAR_LIPOPROTEIN"/>
    <property type="match status" value="1"/>
</dbReference>
<dbReference type="GO" id="GO:0009279">
    <property type="term" value="C:cell outer membrane"/>
    <property type="evidence" value="ECO:0007669"/>
    <property type="project" value="UniProtKB-SubCell"/>
</dbReference>
<protein>
    <recommendedName>
        <fullName evidence="6">RagB/SusD domain-containing protein</fullName>
    </recommendedName>
</protein>
<gene>
    <name evidence="7" type="ORF">AS203_00910</name>
</gene>
<accession>A0A0S2KIA3</accession>
<dbReference type="Proteomes" id="UP000056252">
    <property type="component" value="Chromosome"/>
</dbReference>
<organism evidence="7 8">
    <name type="scientific">Hoylesella enoeca</name>
    <dbReference type="NCBI Taxonomy" id="76123"/>
    <lineage>
        <taxon>Bacteria</taxon>
        <taxon>Pseudomonadati</taxon>
        <taxon>Bacteroidota</taxon>
        <taxon>Bacteroidia</taxon>
        <taxon>Bacteroidales</taxon>
        <taxon>Prevotellaceae</taxon>
        <taxon>Hoylesella</taxon>
    </lineage>
</organism>
<evidence type="ECO:0000256" key="5">
    <source>
        <dbReference type="ARBA" id="ARBA00023237"/>
    </source>
</evidence>
<evidence type="ECO:0000259" key="6">
    <source>
        <dbReference type="Pfam" id="PF07980"/>
    </source>
</evidence>
<dbReference type="OrthoDB" id="1100079at2"/>
<dbReference type="STRING" id="76123.AS203_00910"/>
<dbReference type="KEGG" id="peo:AS203_00910"/>
<dbReference type="SUPFAM" id="SSF48452">
    <property type="entry name" value="TPR-like"/>
    <property type="match status" value="1"/>
</dbReference>
<evidence type="ECO:0000256" key="1">
    <source>
        <dbReference type="ARBA" id="ARBA00004442"/>
    </source>
</evidence>
<evidence type="ECO:0000313" key="8">
    <source>
        <dbReference type="Proteomes" id="UP000056252"/>
    </source>
</evidence>
<dbReference type="Gene3D" id="1.25.40.390">
    <property type="match status" value="1"/>
</dbReference>
<feature type="domain" description="RagB/SusD" evidence="6">
    <location>
        <begin position="368"/>
        <end position="565"/>
    </location>
</feature>
<name>A0A0S2KIA3_9BACT</name>
<dbReference type="InterPro" id="IPR012944">
    <property type="entry name" value="SusD_RagB_dom"/>
</dbReference>
<dbReference type="RefSeq" id="WP_025065160.1">
    <property type="nucleotide sequence ID" value="NZ_CP013195.1"/>
</dbReference>
<evidence type="ECO:0000256" key="2">
    <source>
        <dbReference type="ARBA" id="ARBA00006275"/>
    </source>
</evidence>
<keyword evidence="3" id="KW-0732">Signal</keyword>
<keyword evidence="4" id="KW-0472">Membrane</keyword>
<proteinExistence type="inferred from homology"/>
<keyword evidence="5" id="KW-0998">Cell outer membrane</keyword>
<reference evidence="8" key="1">
    <citation type="submission" date="2015-11" db="EMBL/GenBank/DDBJ databases">
        <authorList>
            <person name="Holder M.E."/>
            <person name="Ajami N.J."/>
            <person name="Petrosino J.F."/>
        </authorList>
    </citation>
    <scope>NUCLEOTIDE SEQUENCE [LARGE SCALE GENOMIC DNA]</scope>
    <source>
        <strain evidence="8">F0113</strain>
    </source>
</reference>
<comment type="subcellular location">
    <subcellularLocation>
        <location evidence="1">Cell outer membrane</location>
    </subcellularLocation>
</comment>
<evidence type="ECO:0000256" key="3">
    <source>
        <dbReference type="ARBA" id="ARBA00022729"/>
    </source>
</evidence>